<accession>A0ABR7DYN0</accession>
<protein>
    <submittedName>
        <fullName evidence="1">DUF1848 domain-containing protein</fullName>
    </submittedName>
</protein>
<proteinExistence type="predicted"/>
<dbReference type="InterPro" id="IPR014998">
    <property type="entry name" value="DUF1848"/>
</dbReference>
<name>A0ABR7DYN0_9BACT</name>
<dbReference type="EMBL" id="JACOOI010000005">
    <property type="protein sequence ID" value="MBC5642612.1"/>
    <property type="molecule type" value="Genomic_DNA"/>
</dbReference>
<evidence type="ECO:0000313" key="1">
    <source>
        <dbReference type="EMBL" id="MBC5642612.1"/>
    </source>
</evidence>
<evidence type="ECO:0000313" key="2">
    <source>
        <dbReference type="Proteomes" id="UP000644010"/>
    </source>
</evidence>
<dbReference type="RefSeq" id="WP_186958866.1">
    <property type="nucleotide sequence ID" value="NZ_JACOOI010000005.1"/>
</dbReference>
<comment type="caution">
    <text evidence="1">The sequence shown here is derived from an EMBL/GenBank/DDBJ whole genome shotgun (WGS) entry which is preliminary data.</text>
</comment>
<gene>
    <name evidence="1" type="ORF">H8S77_06890</name>
</gene>
<dbReference type="Pfam" id="PF08902">
    <property type="entry name" value="DUF1848"/>
    <property type="match status" value="1"/>
</dbReference>
<keyword evidence="2" id="KW-1185">Reference proteome</keyword>
<dbReference type="Proteomes" id="UP000644010">
    <property type="component" value="Unassembled WGS sequence"/>
</dbReference>
<sequence length="338" mass="39427">MGRDESIDIINDGGELVQAKSPVIISASRSTDIPAFYADWFFHRLDKGYSVWINPFNNVRSYISYSKTRLIVFWSKNPRPLLKYLRRLDETGIHSYIQFTLNDYEKEGLEKNVPLLQERIDTFKRLVDRLDSDRVIWRFDPMVLTDRISKDDLLEKVERIGNQLKGYTKKLVFSFADILEYKKVKANLEKNHINYRPFEKDDMEYLARGLMGLNKSWDFTVATCGEKIGLEQYGIVHNKCIDDELMIKCFSEDKQLMDFIGYHPENVQLELFGGKSNPSNKDKGQRLFCGCIASKDIGIYNTCPHKCEYCYANSSKMIAEANYNRHKQNPYFESIVGM</sequence>
<organism evidence="1 2">
    <name type="scientific">Parabacteroides segnis</name>
    <dbReference type="NCBI Taxonomy" id="2763058"/>
    <lineage>
        <taxon>Bacteria</taxon>
        <taxon>Pseudomonadati</taxon>
        <taxon>Bacteroidota</taxon>
        <taxon>Bacteroidia</taxon>
        <taxon>Bacteroidales</taxon>
        <taxon>Tannerellaceae</taxon>
        <taxon>Parabacteroides</taxon>
    </lineage>
</organism>
<reference evidence="1 2" key="1">
    <citation type="submission" date="2020-08" db="EMBL/GenBank/DDBJ databases">
        <title>Genome public.</title>
        <authorList>
            <person name="Liu C."/>
            <person name="Sun Q."/>
        </authorList>
    </citation>
    <scope>NUCLEOTIDE SEQUENCE [LARGE SCALE GENOMIC DNA]</scope>
    <source>
        <strain evidence="1 2">BX2</strain>
    </source>
</reference>